<evidence type="ECO:0008006" key="4">
    <source>
        <dbReference type="Google" id="ProtNLM"/>
    </source>
</evidence>
<keyword evidence="3" id="KW-1185">Reference proteome</keyword>
<dbReference type="Proteomes" id="UP000214880">
    <property type="component" value="Unassembled WGS sequence"/>
</dbReference>
<feature type="coiled-coil region" evidence="1">
    <location>
        <begin position="105"/>
        <end position="132"/>
    </location>
</feature>
<dbReference type="STRING" id="146817.SAMN04488502_11253"/>
<protein>
    <recommendedName>
        <fullName evidence="4">Phage tail fibre repeat-containing protein</fullName>
    </recommendedName>
</protein>
<gene>
    <name evidence="2" type="ORF">SAMN04488502_11253</name>
</gene>
<organism evidence="2 3">
    <name type="scientific">Dendrosporobacter quercicolus</name>
    <dbReference type="NCBI Taxonomy" id="146817"/>
    <lineage>
        <taxon>Bacteria</taxon>
        <taxon>Bacillati</taxon>
        <taxon>Bacillota</taxon>
        <taxon>Negativicutes</taxon>
        <taxon>Selenomonadales</taxon>
        <taxon>Sporomusaceae</taxon>
        <taxon>Dendrosporobacter</taxon>
    </lineage>
</organism>
<keyword evidence="1" id="KW-0175">Coiled coil</keyword>
<dbReference type="RefSeq" id="WP_217636930.1">
    <property type="nucleotide sequence ID" value="NZ_FNHB01000012.1"/>
</dbReference>
<dbReference type="EMBL" id="FNHB01000012">
    <property type="protein sequence ID" value="SDN12043.1"/>
    <property type="molecule type" value="Genomic_DNA"/>
</dbReference>
<evidence type="ECO:0000256" key="1">
    <source>
        <dbReference type="SAM" id="Coils"/>
    </source>
</evidence>
<accession>A0A1G9YUH8</accession>
<name>A0A1G9YUH8_9FIRM</name>
<evidence type="ECO:0000313" key="3">
    <source>
        <dbReference type="Proteomes" id="UP000214880"/>
    </source>
</evidence>
<sequence>MAYPLEIDQFPAKLNKKTDGSVYVMEEELPITASKYEGLLAHDNITNNSIRVYTGSKLTGQEIINYIISVPAETPWRRHIKVFADVAKVYVTYETPGDTVEADDVNGLQQSMTATQEEVERYKAANDKAVAQLDNRLTAHAANKQNPHGVTVTQIGAETPDGAQAKADTAKAAAISAAAQDATAKASAAQANAIAAAALDATGKANAVQASVNSHTANKNNPHSVTVAQIGAETPAGAQAKADAAKNTAISTAASDATSKANAVQGNLNTHTANANDAHDVANRLQALKTVLTNYIDQSIAAMVDGAPEMLDTLYELANALGNDPNFSATMTSLIGQKLNSSEVVATASANKVLRLNASGILPASITGTAGAVPWTGVTGKPSAYPPSIHGHNAAEITQSADYRFVTDAEKAAWQGKSSLALGETSTTAYRGDRGKVAYDHSQAAHAPASVYTKAEADGKYLPIGGLSSSRPVFSYGQTTGIGNAANNLGGIVMTAAGSGAAFMAFHRPGVYAAYFGLDTDNQWAVGGWSAGATRRLIAFQDQIPASFPFPTGGITWNQLKGV</sequence>
<proteinExistence type="predicted"/>
<evidence type="ECO:0000313" key="2">
    <source>
        <dbReference type="EMBL" id="SDN12043.1"/>
    </source>
</evidence>
<dbReference type="AlphaFoldDB" id="A0A1G9YUH8"/>
<reference evidence="2 3" key="1">
    <citation type="submission" date="2016-10" db="EMBL/GenBank/DDBJ databases">
        <authorList>
            <person name="de Groot N.N."/>
        </authorList>
    </citation>
    <scope>NUCLEOTIDE SEQUENCE [LARGE SCALE GENOMIC DNA]</scope>
    <source>
        <strain evidence="2 3">DSM 1736</strain>
    </source>
</reference>